<reference evidence="1" key="1">
    <citation type="submission" date="2024-05" db="EMBL/GenBank/DDBJ databases">
        <title>Genome Sequences of Four Agar- Degrading Marine Bacteria.</title>
        <authorList>
            <person name="Phillips E.K."/>
            <person name="Shaffer J.C."/>
            <person name="Henson M.W."/>
            <person name="Temperton B."/>
            <person name="Thrash C.J."/>
            <person name="Martin M.O."/>
        </authorList>
    </citation>
    <scope>NUCLEOTIDE SEQUENCE</scope>
    <source>
        <strain evidence="1">EKP203</strain>
    </source>
</reference>
<comment type="caution">
    <text evidence="1">The sequence shown here is derived from an EMBL/GenBank/DDBJ whole genome shotgun (WGS) entry which is preliminary data.</text>
</comment>
<gene>
    <name evidence="1" type="ORF">QWJ08_20760</name>
</gene>
<accession>A0ABT7Y6W6</accession>
<dbReference type="Proteomes" id="UP001169719">
    <property type="component" value="Unassembled WGS sequence"/>
</dbReference>
<evidence type="ECO:0000313" key="2">
    <source>
        <dbReference type="Proteomes" id="UP001169719"/>
    </source>
</evidence>
<sequence>MGRRIFNIPVLLFIPLALLLIVIVAGVYRFSLNDDEIMDKFSSSQSADPVVEAIFGLKVPNVLVIPVPETHANAVFSEFNFEHQIALASFDSGKERGTVVMQRHPQVTTDLKLGQGFVSVISVSNQGSGSFNYLVSLGLDRQRTRLVAVDHYFLGDRVLITNLQNEVDHISIIYFEHGVNQAMSDDPSQKVEKQLVVNDLGKFIEKE</sequence>
<evidence type="ECO:0008006" key="3">
    <source>
        <dbReference type="Google" id="ProtNLM"/>
    </source>
</evidence>
<keyword evidence="2" id="KW-1185">Reference proteome</keyword>
<organism evidence="1 2">
    <name type="scientific">Vibrio agarivorans</name>
    <dbReference type="NCBI Taxonomy" id="153622"/>
    <lineage>
        <taxon>Bacteria</taxon>
        <taxon>Pseudomonadati</taxon>
        <taxon>Pseudomonadota</taxon>
        <taxon>Gammaproteobacteria</taxon>
        <taxon>Vibrionales</taxon>
        <taxon>Vibrionaceae</taxon>
        <taxon>Vibrio</taxon>
    </lineage>
</organism>
<dbReference type="EMBL" id="JAUEOZ010000002">
    <property type="protein sequence ID" value="MDN2483786.1"/>
    <property type="molecule type" value="Genomic_DNA"/>
</dbReference>
<evidence type="ECO:0000313" key="1">
    <source>
        <dbReference type="EMBL" id="MDN2483786.1"/>
    </source>
</evidence>
<protein>
    <recommendedName>
        <fullName evidence="3">Flp pilus assembly protein CpaB</fullName>
    </recommendedName>
</protein>
<dbReference type="RefSeq" id="WP_289963864.1">
    <property type="nucleotide sequence ID" value="NZ_JAUEOZ010000002.1"/>
</dbReference>
<name>A0ABT7Y6W6_9VIBR</name>
<proteinExistence type="predicted"/>